<name>A0ABR2H4P9_9EUKA</name>
<evidence type="ECO:0000313" key="1">
    <source>
        <dbReference type="EMBL" id="KAK8840801.1"/>
    </source>
</evidence>
<accession>A0ABR2H4P9</accession>
<evidence type="ECO:0008006" key="3">
    <source>
        <dbReference type="Google" id="ProtNLM"/>
    </source>
</evidence>
<dbReference type="EMBL" id="JAPFFF010000043">
    <property type="protein sequence ID" value="KAK8840801.1"/>
    <property type="molecule type" value="Genomic_DNA"/>
</dbReference>
<dbReference type="Proteomes" id="UP001470230">
    <property type="component" value="Unassembled WGS sequence"/>
</dbReference>
<comment type="caution">
    <text evidence="1">The sequence shown here is derived from an EMBL/GenBank/DDBJ whole genome shotgun (WGS) entry which is preliminary data.</text>
</comment>
<sequence length="2502" mass="293180">MNSMIAFYHTWKNPKEAAVKKVCDSLLEHFFKKVDQDQFVSASSQNLQIKNIFFKEDCFLNHQVPLYVKHGLIETLTISISFSRLDIKIDKLILIGNEFFGSLIPQNDFSNSKKSIEKTFLQSIIETLLNILFYFFLSQTKNIFDLLTISIQNIHVRIERLKKDYPIYGIICKSIDISSIDQENEDIMTKNHPNDSLKRVVAKNFCVYLNDHEGPIDNISDNDLDLDSFKSFMLDKTNDYRFIINPFSFACICTFNTKLNTISKIQMRLNEFNFFIDYSQYNTLKKLKNQKKYSYLERPFEPDLSEESLKNWWSYVHRCAIFKKNPNYYLNVRISIDFLKKRQIYSDMLSECDDKKEYIDFMNTTDPNTLLLLNYYSLLRLNQSKKDDFADLKNNNPIKFEIAVENSLKFGLKDNSDTELFVVDIQGFECEGEKKVNFFWSNEKVEHSISFKANSICIYNPMNLEFTNLLINEINGSIMISNVDPITISLNISSLSFVLDVKFFSILAKFFGDTSGFFENHSEKSIQSIIDSRTKIDLDVNIEKSSFLIPYQDIIDEPPTLEVTFDSLKIKSNPISKHDSLFDLYKLLIDSLQMFFNNKEITNKINIDSNIKYSIIQNDYEEPIQIDSKISNVEASLTINQAIILKHIFLYISDKLTEPAIIKMIKSLPIKFNVFRALFNIWSFSMSIFYEKRQLFSFSLKDTTSIDISNKKDTLKLSVLNNTGIEGLEYFSSDNHEFLNTKKFELKYQANSQVDLIVDKIELFAKAVPLNFISVFAEFPIDYEWMLLYNEESSIYKYLYYNRKSEKKFDIKVNLELNDIKVHMVDDIECKNDSKIKNNDKIFLSVETEQIKMEKNQNSNAIKITFNPPQATTTQLGKKWTSIISKEENPQDPIIIILTPTSVSFDIEYFKANLSSIILSKLVKFALIVKNPYSHMFGDPETVKFLKYNIKLDKIILRIIYCNQFDDYYYDLIVSQFWFNTITPPTVHELQMDDIQIVHKNDIFFEIPNFSLILQMMFLLRHNVNQNDATNFNELLEVKGLKKWIDNTIEFFEYEEDENALSQAYFYFYALKLIFKFDELKSVYSRQFASDIMHIIDYLFDFLKNDSFYDPDNQKIQTIDHPLDISVDFQMKKCTLSLVDQWFNSPMANININLVNLSIDPKKNIYNININEVIVNDDQDDEIIKIASFITETIDDDIYAIVKSFNVFLKLKNITDYIFYFNHCPFLKLVDDYQNDRLKKINFNLKNNIAFALESFNLSVPVLDSLFSLNLAANAYITPEGKIAQIEKIHMNLDEKLIMKHFTILFTNDTWDVDPIFISFSVFDYNIIYSLLHELHSITKPSFHEFKPKEEIKKRKYFVNFDKIVITVMQLELPFVSLELEPSKLARKYSESDDNKKIIEYNVKMFLKYEDYLNLKKDKIIDPFEISLRSETTNHKTKIDGKITPIKMFLSSSFISEILLLKKKFYRFNKNDIQGFVEKSIKFQNDTSISINIHLIQQDSNHSVDHLRLDDNSEIDITDYDLKSQIQVDYLNYTITFSIFDLSIPMIDEHKKVAIYMSNNDGIHTIHFSSLYIVNNQLDYDINVCINDSPSIITVRKHCQNPIPVLNTDHNSMQMKAFVHQEYQQKSKSFEISLKQCKKPIFYKFINSCSKKNFYSYVYAEIEPQKLVCIITFLPFVIYENQLPIPITLSIKNIDNNFINYCLATGESCDISFLYDKFSKLQIKINAGPFGKSDILKDPLYEESSNPKKVTIKQPNGGKYNISIIHQCDKKTKAYKNIIFTPFIVYNNTSQNLILNSSKSEFYQFIEGKCIYSPNEFFSSGKVSLRIKLKDCQKISEKQIDCINDNNNHIFSLPYNEDESISSYISSVKKGTRFVKTNQLILHSYFTVCNHLNSTIFLNPSNLNTIKNCCQPNESTPIKYSNADCKFTFKIEDYFDCYEINLKSQSTTIFRLISKDEKDYLIVRLDVINENEGFYGHFSYQTFPYPIVITNTIDNHIILVEENQQKNTLKTYPMIVNSWATSIYAKTQPFIDQNSQYENCVNMTIIDELHISDDISFTVDYSFNTEPKKIQNTNYIYEVKETQKGNKMILVTHKKTYETLNNLIKFEFSQINIDLAKLEISFADKMNELCLLELENIEYILRKQESIEFSIDSIFFNDMHGASKSPAVLCKKGPTKFLMVKIESQLPVKRHIFESIDIEISPLQIFFDVIFVCDLYSAISNIISESNFSLVDQNEEKFEYNYRPTSMISLKEIIISQLHFDIIKINFSSRQNRLPLPQMNMKCSIYYHILTFLPELPFHKIFRKFNDRNVHAPIFNYIKSLYPFYENQIQKRDFVPCIFNDSVYNYSSGSFDDLINDENISNNKSVIVSPSRLPITFPLYPFINSTINDNDIAGKYSLAQFTFQKIHREENILLLVFSNNMKNKERLALFDHYVVLFSEDLHIVIKRINLKELKTIDTNENFVAIKGPKKKNIIFKCENKENAFLINTKVQLIFRRIQIFGF</sequence>
<evidence type="ECO:0000313" key="2">
    <source>
        <dbReference type="Proteomes" id="UP001470230"/>
    </source>
</evidence>
<gene>
    <name evidence="1" type="ORF">M9Y10_027623</name>
</gene>
<keyword evidence="2" id="KW-1185">Reference proteome</keyword>
<proteinExistence type="predicted"/>
<reference evidence="1 2" key="1">
    <citation type="submission" date="2024-04" db="EMBL/GenBank/DDBJ databases">
        <title>Tritrichomonas musculus Genome.</title>
        <authorList>
            <person name="Alves-Ferreira E."/>
            <person name="Grigg M."/>
            <person name="Lorenzi H."/>
            <person name="Galac M."/>
        </authorList>
    </citation>
    <scope>NUCLEOTIDE SEQUENCE [LARGE SCALE GENOMIC DNA]</scope>
    <source>
        <strain evidence="1 2">EAF2021</strain>
    </source>
</reference>
<organism evidence="1 2">
    <name type="scientific">Tritrichomonas musculus</name>
    <dbReference type="NCBI Taxonomy" id="1915356"/>
    <lineage>
        <taxon>Eukaryota</taxon>
        <taxon>Metamonada</taxon>
        <taxon>Parabasalia</taxon>
        <taxon>Tritrichomonadida</taxon>
        <taxon>Tritrichomonadidae</taxon>
        <taxon>Tritrichomonas</taxon>
    </lineage>
</organism>
<protein>
    <recommendedName>
        <fullName evidence="3">Chorein N-terminal domain-containing protein</fullName>
    </recommendedName>
</protein>